<sequence>MESKLYEEVWVTSCYTSLTMLEFILRLASSKLNSVTFVPGEISIDKARVREILRNTGVAELAPLWKNGTGLCTSFAIQVASRIDCSDYPSSFIFGELDGYRACFNAGGFIIDSSARKALLIQDGKPISAYKGMWNLAKVDHDLVLSFQIDFKSFNRLDGYTQAINHCILQLCNQKSFICMFRRGLGGSMFSSF</sequence>
<dbReference type="AlphaFoldDB" id="A0A022XF44"/>
<protein>
    <submittedName>
        <fullName evidence="1">Uncharacterized protein</fullName>
    </submittedName>
</protein>
<organism evidence="1 2">
    <name type="scientific">Trichophyton soudanense CBS 452.61</name>
    <dbReference type="NCBI Taxonomy" id="1215331"/>
    <lineage>
        <taxon>Eukaryota</taxon>
        <taxon>Fungi</taxon>
        <taxon>Dikarya</taxon>
        <taxon>Ascomycota</taxon>
        <taxon>Pezizomycotina</taxon>
        <taxon>Eurotiomycetes</taxon>
        <taxon>Eurotiomycetidae</taxon>
        <taxon>Onygenales</taxon>
        <taxon>Arthrodermataceae</taxon>
        <taxon>Trichophyton</taxon>
    </lineage>
</organism>
<dbReference type="EMBL" id="KK208934">
    <property type="protein sequence ID" value="EZF69350.1"/>
    <property type="molecule type" value="Genomic_DNA"/>
</dbReference>
<keyword evidence="2" id="KW-1185">Reference proteome</keyword>
<dbReference type="Proteomes" id="UP000023623">
    <property type="component" value="Unassembled WGS sequence"/>
</dbReference>
<accession>A0A022XF44</accession>
<gene>
    <name evidence="1" type="ORF">H105_08193</name>
</gene>
<proteinExistence type="predicted"/>
<evidence type="ECO:0000313" key="2">
    <source>
        <dbReference type="Proteomes" id="UP000023623"/>
    </source>
</evidence>
<dbReference type="HOGENOM" id="CLU_1455388_0_0_1"/>
<name>A0A022XF44_TRISD</name>
<reference evidence="1 2" key="1">
    <citation type="submission" date="2014-02" db="EMBL/GenBank/DDBJ databases">
        <title>The Genome Sequence of Trichophyton rubrum (morphotype soudanense) CBS 452.61.</title>
        <authorList>
            <consortium name="The Broad Institute Genomics Platform"/>
            <person name="Cuomo C.A."/>
            <person name="White T.C."/>
            <person name="Graser Y."/>
            <person name="Martinez-Rossi N."/>
            <person name="Heitman J."/>
            <person name="Young S.K."/>
            <person name="Zeng Q."/>
            <person name="Gargeya S."/>
            <person name="Abouelleil A."/>
            <person name="Alvarado L."/>
            <person name="Chapman S.B."/>
            <person name="Gainer-Dewar J."/>
            <person name="Goldberg J."/>
            <person name="Griggs A."/>
            <person name="Gujja S."/>
            <person name="Hansen M."/>
            <person name="Howarth C."/>
            <person name="Imamovic A."/>
            <person name="Larimer J."/>
            <person name="Martinez D."/>
            <person name="Murphy C."/>
            <person name="Pearson M.D."/>
            <person name="Persinoti G."/>
            <person name="Poon T."/>
            <person name="Priest M."/>
            <person name="Roberts A.D."/>
            <person name="Saif S."/>
            <person name="Shea T.D."/>
            <person name="Sykes S.N."/>
            <person name="Wortman J."/>
            <person name="Nusbaum C."/>
            <person name="Birren B."/>
        </authorList>
    </citation>
    <scope>NUCLEOTIDE SEQUENCE [LARGE SCALE GENOMIC DNA]</scope>
    <source>
        <strain evidence="1 2">CBS 452.61</strain>
    </source>
</reference>
<evidence type="ECO:0000313" key="1">
    <source>
        <dbReference type="EMBL" id="EZF69350.1"/>
    </source>
</evidence>